<dbReference type="PROSITE" id="PS51635">
    <property type="entry name" value="PNPLA"/>
    <property type="match status" value="1"/>
</dbReference>
<accession>A0AB39BRX1</accession>
<protein>
    <submittedName>
        <fullName evidence="7">Patatin-like phospholipase family protein</fullName>
    </submittedName>
</protein>
<dbReference type="InterPro" id="IPR001423">
    <property type="entry name" value="LysoPLipase_patatin_CS"/>
</dbReference>
<sequence>MEESRPKIGLALGSGGARGFAHIGVIKALEKEKIPIDLLAGSSMGSLVASLYGIGQSTESMERLATMFRRKYYMDFTVPKLGFVNGNRIKELIRLLAKSKNLEDTQVPVSVIATDLKKGERVIMTEGPIAEAVRASISIPGIFVPEKRDGKVLVDGGVIDRVPVSVVKEMGSDITIAVDVSYFRQELDFNSVYDVIMQSMDIMAREMMKPVELDCSVIIRPIVKHTSSLDFSNVERLIERGEEATYEQMPKIKQIINDWKGQDDESKKPE</sequence>
<feature type="short sequence motif" description="GXSXG" evidence="5">
    <location>
        <begin position="41"/>
        <end position="45"/>
    </location>
</feature>
<evidence type="ECO:0000256" key="2">
    <source>
        <dbReference type="ARBA" id="ARBA00022801"/>
    </source>
</evidence>
<dbReference type="GO" id="GO:0046470">
    <property type="term" value="P:phosphatidylcholine metabolic process"/>
    <property type="evidence" value="ECO:0007669"/>
    <property type="project" value="InterPro"/>
</dbReference>
<dbReference type="SUPFAM" id="SSF52151">
    <property type="entry name" value="FabD/lysophospholipase-like"/>
    <property type="match status" value="1"/>
</dbReference>
<gene>
    <name evidence="7" type="ORF">AB3N04_17970</name>
</gene>
<feature type="short sequence motif" description="DGA/G" evidence="5">
    <location>
        <begin position="155"/>
        <end position="157"/>
    </location>
</feature>
<keyword evidence="4 5" id="KW-0443">Lipid metabolism</keyword>
<dbReference type="InterPro" id="IPR016035">
    <property type="entry name" value="Acyl_Trfase/lysoPLipase"/>
</dbReference>
<reference evidence="7" key="1">
    <citation type="submission" date="2024-07" db="EMBL/GenBank/DDBJ databases">
        <title>Identification and characteristics of an arsenic-resistant bacterial isolate, which belongs to a novel species.</title>
        <authorList>
            <person name="Juszczyk A."/>
            <person name="Kowalczyk A."/>
            <person name="Was K."/>
            <person name="Kosowicz W."/>
            <person name="Budzyn A."/>
            <person name="Latowski D."/>
        </authorList>
    </citation>
    <scope>NUCLEOTIDE SEQUENCE</scope>
    <source>
        <strain evidence="7">As8PL</strain>
    </source>
</reference>
<name>A0AB39BRX1_9BACI</name>
<dbReference type="Pfam" id="PF01734">
    <property type="entry name" value="Patatin"/>
    <property type="match status" value="1"/>
</dbReference>
<dbReference type="GO" id="GO:0004622">
    <property type="term" value="F:phosphatidylcholine lysophospholipase activity"/>
    <property type="evidence" value="ECO:0007669"/>
    <property type="project" value="InterPro"/>
</dbReference>
<evidence type="ECO:0000313" key="7">
    <source>
        <dbReference type="EMBL" id="XDI36543.1"/>
    </source>
</evidence>
<evidence type="ECO:0000256" key="1">
    <source>
        <dbReference type="ARBA" id="ARBA00006636"/>
    </source>
</evidence>
<keyword evidence="3 5" id="KW-0442">Lipid degradation</keyword>
<feature type="active site" description="Nucleophile" evidence="5">
    <location>
        <position position="43"/>
    </location>
</feature>
<dbReference type="PANTHER" id="PTHR14226:SF76">
    <property type="entry name" value="NTE FAMILY PROTEIN RSSA"/>
    <property type="match status" value="1"/>
</dbReference>
<keyword evidence="2 5" id="KW-0378">Hydrolase</keyword>
<dbReference type="InterPro" id="IPR002641">
    <property type="entry name" value="PNPLA_dom"/>
</dbReference>
<feature type="domain" description="PNPLA" evidence="6">
    <location>
        <begin position="10"/>
        <end position="168"/>
    </location>
</feature>
<dbReference type="InterPro" id="IPR050301">
    <property type="entry name" value="NTE"/>
</dbReference>
<comment type="similarity">
    <text evidence="1">Belongs to the NTE family.</text>
</comment>
<dbReference type="PANTHER" id="PTHR14226">
    <property type="entry name" value="NEUROPATHY TARGET ESTERASE/SWISS CHEESE D.MELANOGASTER"/>
    <property type="match status" value="1"/>
</dbReference>
<dbReference type="Gene3D" id="3.40.1090.10">
    <property type="entry name" value="Cytosolic phospholipase A2 catalytic domain"/>
    <property type="match status" value="1"/>
</dbReference>
<evidence type="ECO:0000256" key="4">
    <source>
        <dbReference type="ARBA" id="ARBA00023098"/>
    </source>
</evidence>
<dbReference type="AlphaFoldDB" id="A0AB39BRX1"/>
<organism evidence="7">
    <name type="scientific">Alkalihalophilus sp. As8PL</name>
    <dbReference type="NCBI Taxonomy" id="3237103"/>
    <lineage>
        <taxon>Bacteria</taxon>
        <taxon>Bacillati</taxon>
        <taxon>Bacillota</taxon>
        <taxon>Bacilli</taxon>
        <taxon>Bacillales</taxon>
        <taxon>Bacillaceae</taxon>
        <taxon>Alkalihalophilus</taxon>
    </lineage>
</organism>
<dbReference type="GO" id="GO:0016042">
    <property type="term" value="P:lipid catabolic process"/>
    <property type="evidence" value="ECO:0007669"/>
    <property type="project" value="UniProtKB-UniRule"/>
</dbReference>
<evidence type="ECO:0000256" key="3">
    <source>
        <dbReference type="ARBA" id="ARBA00022963"/>
    </source>
</evidence>
<dbReference type="PROSITE" id="PS01237">
    <property type="entry name" value="UPF0028"/>
    <property type="match status" value="1"/>
</dbReference>
<evidence type="ECO:0000256" key="5">
    <source>
        <dbReference type="PROSITE-ProRule" id="PRU01161"/>
    </source>
</evidence>
<comment type="caution">
    <text evidence="5">Lacks conserved residue(s) required for the propagation of feature annotation.</text>
</comment>
<evidence type="ECO:0000259" key="6">
    <source>
        <dbReference type="PROSITE" id="PS51635"/>
    </source>
</evidence>
<dbReference type="EMBL" id="CP162551">
    <property type="protein sequence ID" value="XDI36543.1"/>
    <property type="molecule type" value="Genomic_DNA"/>
</dbReference>
<feature type="active site" description="Proton acceptor" evidence="5">
    <location>
        <position position="155"/>
    </location>
</feature>
<proteinExistence type="inferred from homology"/>
<dbReference type="RefSeq" id="WP_368503974.1">
    <property type="nucleotide sequence ID" value="NZ_CP162551.1"/>
</dbReference>